<dbReference type="SMART" id="SM00028">
    <property type="entry name" value="TPR"/>
    <property type="match status" value="3"/>
</dbReference>
<dbReference type="GO" id="GO:0000278">
    <property type="term" value="P:mitotic cell cycle"/>
    <property type="evidence" value="ECO:0007669"/>
    <property type="project" value="TreeGrafter"/>
</dbReference>
<dbReference type="Pfam" id="PF00612">
    <property type="entry name" value="IQ"/>
    <property type="match status" value="3"/>
</dbReference>
<dbReference type="GO" id="GO:0000922">
    <property type="term" value="C:spindle pole"/>
    <property type="evidence" value="ECO:0007669"/>
    <property type="project" value="TreeGrafter"/>
</dbReference>
<dbReference type="InterPro" id="IPR051185">
    <property type="entry name" value="ASPM"/>
</dbReference>
<dbReference type="GO" id="GO:0005737">
    <property type="term" value="C:cytoplasm"/>
    <property type="evidence" value="ECO:0007669"/>
    <property type="project" value="UniProtKB-SubCell"/>
</dbReference>
<dbReference type="GO" id="GO:0051295">
    <property type="term" value="P:establishment of meiotic spindle localization"/>
    <property type="evidence" value="ECO:0007669"/>
    <property type="project" value="TreeGrafter"/>
</dbReference>
<dbReference type="PROSITE" id="PS50096">
    <property type="entry name" value="IQ"/>
    <property type="match status" value="3"/>
</dbReference>
<dbReference type="SMART" id="SM00015">
    <property type="entry name" value="IQ"/>
    <property type="match status" value="4"/>
</dbReference>
<evidence type="ECO:0000256" key="3">
    <source>
        <dbReference type="ARBA" id="ARBA00022737"/>
    </source>
</evidence>
<comment type="subcellular location">
    <subcellularLocation>
        <location evidence="1">Cytoplasm</location>
    </subcellularLocation>
</comment>
<dbReference type="InterPro" id="IPR011990">
    <property type="entry name" value="TPR-like_helical_dom_sf"/>
</dbReference>
<comment type="caution">
    <text evidence="6">The sequence shown here is derived from an EMBL/GenBank/DDBJ whole genome shotgun (WGS) entry which is preliminary data.</text>
</comment>
<evidence type="ECO:0000256" key="2">
    <source>
        <dbReference type="ARBA" id="ARBA00022490"/>
    </source>
</evidence>
<protein>
    <submittedName>
        <fullName evidence="6">Uncharacterized protein</fullName>
    </submittedName>
</protein>
<evidence type="ECO:0000313" key="6">
    <source>
        <dbReference type="EMBL" id="CAG9320971.1"/>
    </source>
</evidence>
<dbReference type="GO" id="GO:0005516">
    <property type="term" value="F:calmodulin binding"/>
    <property type="evidence" value="ECO:0007669"/>
    <property type="project" value="UniProtKB-KW"/>
</dbReference>
<keyword evidence="2" id="KW-0963">Cytoplasm</keyword>
<dbReference type="InterPro" id="IPR027417">
    <property type="entry name" value="P-loop_NTPase"/>
</dbReference>
<dbReference type="Gene3D" id="1.20.5.190">
    <property type="match status" value="2"/>
</dbReference>
<sequence length="646" mass="74025">MSFNVLIEDSLGNEAVILNCNKLAMEALSSGDAETASNLLTKANNLLRSASSSAVVKLKSITLNNFGCLYKRINNPLKALKYLSEALECESESSIDNVNLAGTLLNICAIKSQLDLHEEAVSHGLKAIKILNQAAEQNLNTKTTLAIAYHNVGIEQEFLDKIKEAQDFFMKGWEIAHEHLGSVHPVTQLIGTALNKNSKQSQKVGKLESLNSLANSKAKLSSSRHDTSTRNSTLNHVLKQELRREQLRNKERNSLDEIELESGHWDEENKVQPPNKSLTIEKKNKLEPMPSGAFSESAGLTNARFLTGERMQPMYKDKTQNPGNYSVRITKKKTNLKPIETIKTPNALRKKFIKPIIKPDLTSQPSSKFSNSPETSTKSIRKFDMSFDSRIINIEGQLQNLQKKLHDFEAMCQPLKELEEEPKKISKKEIEKRRRGFAARKIQREVREWLQKRENAAQNIQKHFRGYRDRKRYLKIKSERNVAAGKIQKWYRNKRIKVNKEVGKDLFDAKASLVETSCQTETMPPSQAREKRSQSSDKPKKETIEKIIQSDPINKKLVLESTSIEIKKPEVQKHKNLFQMLAMIQAYIRGFIQRKRYEKIKKKIFLIQSAVRMHQCHNIYKGIREAVIFIQSVYRGHLIRKKFIIR</sequence>
<gene>
    <name evidence="6" type="ORF">BSTOLATCC_MIC27543</name>
</gene>
<dbReference type="EMBL" id="CAJZBQ010000027">
    <property type="protein sequence ID" value="CAG9320971.1"/>
    <property type="molecule type" value="Genomic_DNA"/>
</dbReference>
<feature type="compositionally biased region" description="Basic and acidic residues" evidence="5">
    <location>
        <begin position="528"/>
        <end position="542"/>
    </location>
</feature>
<dbReference type="SUPFAM" id="SSF48452">
    <property type="entry name" value="TPR-like"/>
    <property type="match status" value="1"/>
</dbReference>
<dbReference type="InterPro" id="IPR019734">
    <property type="entry name" value="TPR_rpt"/>
</dbReference>
<dbReference type="SUPFAM" id="SSF52540">
    <property type="entry name" value="P-loop containing nucleoside triphosphate hydrolases"/>
    <property type="match status" value="2"/>
</dbReference>
<evidence type="ECO:0000256" key="4">
    <source>
        <dbReference type="ARBA" id="ARBA00022860"/>
    </source>
</evidence>
<dbReference type="InterPro" id="IPR000048">
    <property type="entry name" value="IQ_motif_EF-hand-BS"/>
</dbReference>
<dbReference type="GO" id="GO:0007051">
    <property type="term" value="P:spindle organization"/>
    <property type="evidence" value="ECO:0007669"/>
    <property type="project" value="TreeGrafter"/>
</dbReference>
<dbReference type="PANTHER" id="PTHR22706:SF1">
    <property type="entry name" value="ASSEMBLY FACTOR FOR SPINDLE MICROTUBULES"/>
    <property type="match status" value="1"/>
</dbReference>
<name>A0AAU9J5J5_9CILI</name>
<dbReference type="AlphaFoldDB" id="A0AAU9J5J5"/>
<organism evidence="6 7">
    <name type="scientific">Blepharisma stoltei</name>
    <dbReference type="NCBI Taxonomy" id="1481888"/>
    <lineage>
        <taxon>Eukaryota</taxon>
        <taxon>Sar</taxon>
        <taxon>Alveolata</taxon>
        <taxon>Ciliophora</taxon>
        <taxon>Postciliodesmatophora</taxon>
        <taxon>Heterotrichea</taxon>
        <taxon>Heterotrichida</taxon>
        <taxon>Blepharismidae</taxon>
        <taxon>Blepharisma</taxon>
    </lineage>
</organism>
<keyword evidence="7" id="KW-1185">Reference proteome</keyword>
<feature type="region of interest" description="Disordered" evidence="5">
    <location>
        <begin position="517"/>
        <end position="542"/>
    </location>
</feature>
<keyword evidence="3" id="KW-0677">Repeat</keyword>
<evidence type="ECO:0000256" key="5">
    <source>
        <dbReference type="SAM" id="MobiDB-lite"/>
    </source>
</evidence>
<dbReference type="Proteomes" id="UP001162131">
    <property type="component" value="Unassembled WGS sequence"/>
</dbReference>
<evidence type="ECO:0000256" key="1">
    <source>
        <dbReference type="ARBA" id="ARBA00004496"/>
    </source>
</evidence>
<reference evidence="6" key="1">
    <citation type="submission" date="2021-09" db="EMBL/GenBank/DDBJ databases">
        <authorList>
            <consortium name="AG Swart"/>
            <person name="Singh M."/>
            <person name="Singh A."/>
            <person name="Seah K."/>
            <person name="Emmerich C."/>
        </authorList>
    </citation>
    <scope>NUCLEOTIDE SEQUENCE</scope>
    <source>
        <strain evidence="6">ATCC30299</strain>
    </source>
</reference>
<keyword evidence="4" id="KW-0112">Calmodulin-binding</keyword>
<dbReference type="Gene3D" id="1.25.40.10">
    <property type="entry name" value="Tetratricopeptide repeat domain"/>
    <property type="match status" value="2"/>
</dbReference>
<accession>A0AAU9J5J5</accession>
<evidence type="ECO:0000313" key="7">
    <source>
        <dbReference type="Proteomes" id="UP001162131"/>
    </source>
</evidence>
<dbReference type="PANTHER" id="PTHR22706">
    <property type="entry name" value="ASSEMBLY FACTOR FOR SPINDLE MICROTUBULES"/>
    <property type="match status" value="1"/>
</dbReference>
<proteinExistence type="predicted"/>